<dbReference type="InterPro" id="IPR036513">
    <property type="entry name" value="STAS_dom_sf"/>
</dbReference>
<feature type="non-terminal residue" evidence="3">
    <location>
        <position position="1"/>
    </location>
</feature>
<protein>
    <submittedName>
        <fullName evidence="3">Substrate-binding domain-containing protein</fullName>
    </submittedName>
</protein>
<evidence type="ECO:0000259" key="2">
    <source>
        <dbReference type="Pfam" id="PF13407"/>
    </source>
</evidence>
<feature type="non-terminal residue" evidence="3">
    <location>
        <position position="215"/>
    </location>
</feature>
<reference evidence="3 4" key="1">
    <citation type="submission" date="2023-10" db="EMBL/GenBank/DDBJ databases">
        <title>Hymenobacter endophyticus sp. nov., an isolate from the leaf tissues of wheat.</title>
        <authorList>
            <person name="Dai Y."/>
        </authorList>
    </citation>
    <scope>NUCLEOTIDE SEQUENCE [LARGE SCALE GENOMIC DNA]</scope>
    <source>
        <strain evidence="3 4">ZK17L-C2</strain>
    </source>
</reference>
<dbReference type="SUPFAM" id="SSF52091">
    <property type="entry name" value="SpoIIaa-like"/>
    <property type="match status" value="1"/>
</dbReference>
<dbReference type="RefSeq" id="WP_316000266.1">
    <property type="nucleotide sequence ID" value="NZ_JAWDJT010000040.1"/>
</dbReference>
<keyword evidence="1" id="KW-0472">Membrane</keyword>
<dbReference type="EMBL" id="JAWDJT010000040">
    <property type="protein sequence ID" value="MDU0372915.1"/>
    <property type="molecule type" value="Genomic_DNA"/>
</dbReference>
<dbReference type="Gene3D" id="3.40.50.2300">
    <property type="match status" value="1"/>
</dbReference>
<feature type="transmembrane region" description="Helical" evidence="1">
    <location>
        <begin position="12"/>
        <end position="33"/>
    </location>
</feature>
<gene>
    <name evidence="3" type="ORF">ROI90_21105</name>
</gene>
<organism evidence="3 4">
    <name type="scientific">Hymenobacter endophyticus</name>
    <dbReference type="NCBI Taxonomy" id="3076335"/>
    <lineage>
        <taxon>Bacteria</taxon>
        <taxon>Pseudomonadati</taxon>
        <taxon>Bacteroidota</taxon>
        <taxon>Cytophagia</taxon>
        <taxon>Cytophagales</taxon>
        <taxon>Hymenobacteraceae</taxon>
        <taxon>Hymenobacter</taxon>
    </lineage>
</organism>
<dbReference type="InterPro" id="IPR025997">
    <property type="entry name" value="SBP_2_dom"/>
</dbReference>
<keyword evidence="1" id="KW-0812">Transmembrane</keyword>
<dbReference type="Proteomes" id="UP001250698">
    <property type="component" value="Unassembled WGS sequence"/>
</dbReference>
<sequence>EVPVYAATTMGVVFFGVLEGVGIGVAVAVAVALHRLTRTRITHEEDQNGVHHVRVRGQLTFLAVPRLSRTLHLVPQEADAVVELDGSFMDHAAYESLHDWQSSHTAQGGSVELTGRSGARITEPAGAAGEVGGDWFDVIPLDGGKSQKIVMMNGAVTDPNAAEFKKAALAELSDKVTIAKQYDTKDWKPSNARANMMAAISSIGAENIAGVYSAN</sequence>
<evidence type="ECO:0000313" key="3">
    <source>
        <dbReference type="EMBL" id="MDU0372915.1"/>
    </source>
</evidence>
<feature type="domain" description="Periplasmic binding protein" evidence="2">
    <location>
        <begin position="144"/>
        <end position="215"/>
    </location>
</feature>
<evidence type="ECO:0000313" key="4">
    <source>
        <dbReference type="Proteomes" id="UP001250698"/>
    </source>
</evidence>
<proteinExistence type="predicted"/>
<dbReference type="InterPro" id="IPR028082">
    <property type="entry name" value="Peripla_BP_I"/>
</dbReference>
<keyword evidence="4" id="KW-1185">Reference proteome</keyword>
<name>A0ABU3TNZ4_9BACT</name>
<dbReference type="Gene3D" id="3.30.750.24">
    <property type="entry name" value="STAS domain"/>
    <property type="match status" value="1"/>
</dbReference>
<keyword evidence="1" id="KW-1133">Transmembrane helix</keyword>
<dbReference type="Pfam" id="PF13407">
    <property type="entry name" value="Peripla_BP_4"/>
    <property type="match status" value="1"/>
</dbReference>
<dbReference type="SUPFAM" id="SSF53822">
    <property type="entry name" value="Periplasmic binding protein-like I"/>
    <property type="match status" value="1"/>
</dbReference>
<accession>A0ABU3TNZ4</accession>
<evidence type="ECO:0000256" key="1">
    <source>
        <dbReference type="SAM" id="Phobius"/>
    </source>
</evidence>
<comment type="caution">
    <text evidence="3">The sequence shown here is derived from an EMBL/GenBank/DDBJ whole genome shotgun (WGS) entry which is preliminary data.</text>
</comment>